<evidence type="ECO:0000313" key="2">
    <source>
        <dbReference type="Proteomes" id="UP000198211"/>
    </source>
</evidence>
<gene>
    <name evidence="1" type="ORF">PHMEG_0006057</name>
</gene>
<evidence type="ECO:0000313" key="1">
    <source>
        <dbReference type="EMBL" id="OWZ19651.1"/>
    </source>
</evidence>
<name>A0A225WPU7_9STRA</name>
<keyword evidence="2" id="KW-1185">Reference proteome</keyword>
<protein>
    <recommendedName>
        <fullName evidence="3">RxLR effector protein</fullName>
    </recommendedName>
</protein>
<proteinExistence type="predicted"/>
<organism evidence="1 2">
    <name type="scientific">Phytophthora megakarya</name>
    <dbReference type="NCBI Taxonomy" id="4795"/>
    <lineage>
        <taxon>Eukaryota</taxon>
        <taxon>Sar</taxon>
        <taxon>Stramenopiles</taxon>
        <taxon>Oomycota</taxon>
        <taxon>Peronosporomycetes</taxon>
        <taxon>Peronosporales</taxon>
        <taxon>Peronosporaceae</taxon>
        <taxon>Phytophthora</taxon>
    </lineage>
</organism>
<reference evidence="2" key="1">
    <citation type="submission" date="2017-03" db="EMBL/GenBank/DDBJ databases">
        <title>Phytopthora megakarya and P. palmivora, two closely related causual agents of cacao black pod achieved similar genome size and gene model numbers by different mechanisms.</title>
        <authorList>
            <person name="Ali S."/>
            <person name="Shao J."/>
            <person name="Larry D.J."/>
            <person name="Kronmiller B."/>
            <person name="Shen D."/>
            <person name="Strem M.D."/>
            <person name="Melnick R.L."/>
            <person name="Guiltinan M.J."/>
            <person name="Tyler B.M."/>
            <person name="Meinhardt L.W."/>
            <person name="Bailey B.A."/>
        </authorList>
    </citation>
    <scope>NUCLEOTIDE SEQUENCE [LARGE SCALE GENOMIC DNA]</scope>
    <source>
        <strain evidence="2">zdho120</strain>
    </source>
</reference>
<dbReference type="EMBL" id="NBNE01000417">
    <property type="protein sequence ID" value="OWZ19651.1"/>
    <property type="molecule type" value="Genomic_DNA"/>
</dbReference>
<sequence length="194" mass="23438">TEERGLWPNIKSWFKSTYWAYSGTTQAEVKTKLGLTGLTEAAMKTNPKHRTYKHFLYKVEGLQLDDLVLRKVYTPSSFWRILKLDQLSNQYRTSELKLFKRFLTRYERQVYRGHNRYNEHFGTVEAQKILYVKLWANAKRGESYVKRMLDIDHGTRHYSHAYHGSVTRWKPEKVIKTHPNYKYLDQFRKLRNPW</sequence>
<dbReference type="AlphaFoldDB" id="A0A225WPU7"/>
<comment type="caution">
    <text evidence="1">The sequence shown here is derived from an EMBL/GenBank/DDBJ whole genome shotgun (WGS) entry which is preliminary data.</text>
</comment>
<dbReference type="OrthoDB" id="128134at2759"/>
<evidence type="ECO:0008006" key="3">
    <source>
        <dbReference type="Google" id="ProtNLM"/>
    </source>
</evidence>
<accession>A0A225WPU7</accession>
<feature type="non-terminal residue" evidence="1">
    <location>
        <position position="1"/>
    </location>
</feature>
<dbReference type="Proteomes" id="UP000198211">
    <property type="component" value="Unassembled WGS sequence"/>
</dbReference>